<feature type="transmembrane region" description="Helical" evidence="7">
    <location>
        <begin position="221"/>
        <end position="244"/>
    </location>
</feature>
<feature type="transmembrane region" description="Helical" evidence="7">
    <location>
        <begin position="50"/>
        <end position="74"/>
    </location>
</feature>
<dbReference type="InterPro" id="IPR051788">
    <property type="entry name" value="MFS_Transporter"/>
</dbReference>
<keyword evidence="6 7" id="KW-0472">Membrane</keyword>
<evidence type="ECO:0000256" key="4">
    <source>
        <dbReference type="ARBA" id="ARBA00022692"/>
    </source>
</evidence>
<dbReference type="SUPFAM" id="SSF103473">
    <property type="entry name" value="MFS general substrate transporter"/>
    <property type="match status" value="1"/>
</dbReference>
<dbReference type="GO" id="GO:0005886">
    <property type="term" value="C:plasma membrane"/>
    <property type="evidence" value="ECO:0007669"/>
    <property type="project" value="UniProtKB-SubCell"/>
</dbReference>
<evidence type="ECO:0000256" key="5">
    <source>
        <dbReference type="ARBA" id="ARBA00022989"/>
    </source>
</evidence>
<feature type="transmembrane region" description="Helical" evidence="7">
    <location>
        <begin position="81"/>
        <end position="99"/>
    </location>
</feature>
<dbReference type="EMBL" id="LN890655">
    <property type="protein sequence ID" value="CUS03523.2"/>
    <property type="molecule type" value="Genomic_DNA"/>
</dbReference>
<feature type="transmembrane region" description="Helical" evidence="7">
    <location>
        <begin position="135"/>
        <end position="154"/>
    </location>
</feature>
<gene>
    <name evidence="9" type="ORF">CFX0092_A1645</name>
</gene>
<dbReference type="GO" id="GO:0022857">
    <property type="term" value="F:transmembrane transporter activity"/>
    <property type="evidence" value="ECO:0007669"/>
    <property type="project" value="InterPro"/>
</dbReference>
<dbReference type="Proteomes" id="UP000215027">
    <property type="component" value="Chromosome I"/>
</dbReference>
<dbReference type="InterPro" id="IPR011701">
    <property type="entry name" value="MFS"/>
</dbReference>
<reference evidence="9" key="1">
    <citation type="submission" date="2016-01" db="EMBL/GenBank/DDBJ databases">
        <authorList>
            <person name="Mcilroy J.S."/>
            <person name="Karst M S."/>
            <person name="Albertsen M."/>
        </authorList>
    </citation>
    <scope>NUCLEOTIDE SEQUENCE</scope>
    <source>
        <strain evidence="9">Cfx-K</strain>
    </source>
</reference>
<keyword evidence="10" id="KW-1185">Reference proteome</keyword>
<feature type="transmembrane region" description="Helical" evidence="7">
    <location>
        <begin position="310"/>
        <end position="330"/>
    </location>
</feature>
<keyword evidence="4 7" id="KW-0812">Transmembrane</keyword>
<feature type="transmembrane region" description="Helical" evidence="7">
    <location>
        <begin position="350"/>
        <end position="369"/>
    </location>
</feature>
<protein>
    <submittedName>
        <fullName evidence="9">Glucose/mannose:H+ symporter</fullName>
    </submittedName>
</protein>
<feature type="transmembrane region" description="Helical" evidence="7">
    <location>
        <begin position="166"/>
        <end position="189"/>
    </location>
</feature>
<evidence type="ECO:0000259" key="8">
    <source>
        <dbReference type="PROSITE" id="PS50850"/>
    </source>
</evidence>
<evidence type="ECO:0000313" key="9">
    <source>
        <dbReference type="EMBL" id="CUS03523.2"/>
    </source>
</evidence>
<dbReference type="PANTHER" id="PTHR23514">
    <property type="entry name" value="BYPASS OF STOP CODON PROTEIN 6"/>
    <property type="match status" value="1"/>
</dbReference>
<accession>A0A170PG39</accession>
<dbReference type="PANTHER" id="PTHR23514:SF3">
    <property type="entry name" value="BYPASS OF STOP CODON PROTEIN 6"/>
    <property type="match status" value="1"/>
</dbReference>
<keyword evidence="5 7" id="KW-1133">Transmembrane helix</keyword>
<sequence>MDVSTRTKTLTRLGPVLLAYAAFIALGMPDGLLGIAWPTMRLDFGVPLDAVGMLLVAAVTGYMTSSFLSGALVARLGVGKLLAISCALTGTALIGYTLVPQWWMMVALGVVAGLGAGAIDAGLNTYAAAHFSEGLVQWLHASYGIGITIGPIIITTALTTYDSWRLGYRIVAGFQLVMALAFVLTLSWWRDGHEEQTDGPREKRLTDYKTPLAETIRRPRVWLSVALFFLYVGAETSLGLWAFSLLTEARGVAPRVAGLLTGSYWATFTIGRILAGLYAKRLGVDLLVQASLGFALLGALLLWLNPFPLANLVAVTLVGFAIAPVFPALISGTSQRVGAHYAANTIGMQMAVTGLGASLIPTLIGVLARRFSLEVVPVVLSLLFLTLFILYRLAMTPRVENGNGQVA</sequence>
<dbReference type="InterPro" id="IPR020846">
    <property type="entry name" value="MFS_dom"/>
</dbReference>
<dbReference type="KEGG" id="pbf:CFX0092_A1645"/>
<dbReference type="AlphaFoldDB" id="A0A170PG39"/>
<feature type="transmembrane region" description="Helical" evidence="7">
    <location>
        <begin position="375"/>
        <end position="394"/>
    </location>
</feature>
<evidence type="ECO:0000256" key="3">
    <source>
        <dbReference type="ARBA" id="ARBA00022448"/>
    </source>
</evidence>
<feature type="transmembrane region" description="Helical" evidence="7">
    <location>
        <begin position="105"/>
        <end position="123"/>
    </location>
</feature>
<comment type="similarity">
    <text evidence="2">Belongs to the major facilitator superfamily.</text>
</comment>
<comment type="subcellular location">
    <subcellularLocation>
        <location evidence="1">Cell membrane</location>
        <topology evidence="1">Multi-pass membrane protein</topology>
    </subcellularLocation>
</comment>
<dbReference type="InterPro" id="IPR036259">
    <property type="entry name" value="MFS_trans_sf"/>
</dbReference>
<dbReference type="Pfam" id="PF07690">
    <property type="entry name" value="MFS_1"/>
    <property type="match status" value="1"/>
</dbReference>
<keyword evidence="3" id="KW-0813">Transport</keyword>
<evidence type="ECO:0000256" key="6">
    <source>
        <dbReference type="ARBA" id="ARBA00023136"/>
    </source>
</evidence>
<dbReference type="PROSITE" id="PS50850">
    <property type="entry name" value="MFS"/>
    <property type="match status" value="1"/>
</dbReference>
<proteinExistence type="inferred from homology"/>
<evidence type="ECO:0000256" key="1">
    <source>
        <dbReference type="ARBA" id="ARBA00004651"/>
    </source>
</evidence>
<name>A0A170PG39_9CHLR</name>
<dbReference type="RefSeq" id="WP_197699920.1">
    <property type="nucleotide sequence ID" value="NZ_LN890655.1"/>
</dbReference>
<feature type="transmembrane region" description="Helical" evidence="7">
    <location>
        <begin position="286"/>
        <end position="304"/>
    </location>
</feature>
<organism evidence="9 10">
    <name type="scientific">Candidatus Promineifilum breve</name>
    <dbReference type="NCBI Taxonomy" id="1806508"/>
    <lineage>
        <taxon>Bacteria</taxon>
        <taxon>Bacillati</taxon>
        <taxon>Chloroflexota</taxon>
        <taxon>Ardenticatenia</taxon>
        <taxon>Candidatus Promineifilales</taxon>
        <taxon>Candidatus Promineifilaceae</taxon>
        <taxon>Candidatus Promineifilum</taxon>
    </lineage>
</organism>
<feature type="transmembrane region" description="Helical" evidence="7">
    <location>
        <begin position="16"/>
        <end position="38"/>
    </location>
</feature>
<evidence type="ECO:0000313" key="10">
    <source>
        <dbReference type="Proteomes" id="UP000215027"/>
    </source>
</evidence>
<feature type="domain" description="Major facilitator superfamily (MFS) profile" evidence="8">
    <location>
        <begin position="15"/>
        <end position="398"/>
    </location>
</feature>
<evidence type="ECO:0000256" key="7">
    <source>
        <dbReference type="SAM" id="Phobius"/>
    </source>
</evidence>
<dbReference type="Gene3D" id="1.20.1250.20">
    <property type="entry name" value="MFS general substrate transporter like domains"/>
    <property type="match status" value="1"/>
</dbReference>
<evidence type="ECO:0000256" key="2">
    <source>
        <dbReference type="ARBA" id="ARBA00008335"/>
    </source>
</evidence>